<dbReference type="InterPro" id="IPR029249">
    <property type="entry name" value="Rotatin_N"/>
</dbReference>
<dbReference type="GO" id="GO:0036064">
    <property type="term" value="C:ciliary basal body"/>
    <property type="evidence" value="ECO:0007669"/>
    <property type="project" value="InterPro"/>
</dbReference>
<feature type="region of interest" description="Disordered" evidence="1">
    <location>
        <begin position="187"/>
        <end position="212"/>
    </location>
</feature>
<proteinExistence type="predicted"/>
<dbReference type="VEuPathDB" id="VectorBase:AMEM006578"/>
<dbReference type="GO" id="GO:0007099">
    <property type="term" value="P:centriole replication"/>
    <property type="evidence" value="ECO:0007669"/>
    <property type="project" value="TreeGrafter"/>
</dbReference>
<name>A0A182V013_ANOME</name>
<dbReference type="PANTHER" id="PTHR31691:SF1">
    <property type="entry name" value="ROTATIN"/>
    <property type="match status" value="1"/>
</dbReference>
<dbReference type="GO" id="GO:0010457">
    <property type="term" value="P:centriole-centriole cohesion"/>
    <property type="evidence" value="ECO:0007669"/>
    <property type="project" value="TreeGrafter"/>
</dbReference>
<feature type="domain" description="Rotatin N-terminal" evidence="2">
    <location>
        <begin position="47"/>
        <end position="136"/>
    </location>
</feature>
<feature type="compositionally biased region" description="Low complexity" evidence="1">
    <location>
        <begin position="1771"/>
        <end position="1783"/>
    </location>
</feature>
<dbReference type="GO" id="GO:0005813">
    <property type="term" value="C:centrosome"/>
    <property type="evidence" value="ECO:0007669"/>
    <property type="project" value="InterPro"/>
</dbReference>
<protein>
    <recommendedName>
        <fullName evidence="2">Rotatin N-terminal domain-containing protein</fullName>
    </recommendedName>
</protein>
<evidence type="ECO:0000313" key="3">
    <source>
        <dbReference type="EnsemblMetazoa" id="AMEM006578-PA"/>
    </source>
</evidence>
<dbReference type="PANTHER" id="PTHR31691">
    <property type="entry name" value="ROTATIN"/>
    <property type="match status" value="1"/>
</dbReference>
<dbReference type="GO" id="GO:0005814">
    <property type="term" value="C:centriole"/>
    <property type="evidence" value="ECO:0007669"/>
    <property type="project" value="TreeGrafter"/>
</dbReference>
<sequence>MRFYPSSCVQSSPNRKRECASVGRRSTRMATAVNPATLDKLLHPIQEIRVRSLHDIENTLKRALWDDADIGAVASPLFKNLIRWFGHVPIIKQVTVLELMSLLLESKYGKDILSFFTPMRIVKELMKIRCLIGSNLEYDELVVKIIKQVERLKSAPSASATSSSSIDLLESVASSMASLKLDRIDPLANGSAGDGESMEEEEDTGTEGGRKRKRRTVIDAYAARWKGDPSLYAECWEVPEPSVESVLDRLNESLFEGEPGSENFQRALDYAIPYMRSYPPEFFLQPPYIGLSLLHLIQSGRLGARKGYGMMLALLISFRKRMRQRMLTVTYIKPADGETDGRRPTHGRRRPQISIGAFVYELFQLCIEQLKGLSGDGDRLATNMMLIVLSQTTSFLMTEHFCDEQKIPAHRFGELCGELGRLVRHYRQEWEVDGKRTFARTRYRIALQIMADFVRLWQKEPDAVDGGADETVAGGRTGTIQYKFVDMKVSSTAHRQALERSDGVWREECQLALYDYPLGIACPELYEHLGAHVEKKNELMLVTLTRLREKLVPAVQLLQDGTVAGKHCTERQLLLGWEAISTLGLHRSVEMVRCLLKAVESWAGSVTEDEPLWDVIESITVRLLAHGDEEIRSVAYELCANMMKDFIGHLDEGAILSRRSLFSSSAPKLRAMGMPLSLQIITEITCFGYTSKNSKIHQCAETMLLFLCNSKAFLREKWADVEEILLQITPLLQTVAVGREESKLRKAVLNMFHPDFGLPWLDILQGNLRLLFHLESAVREEALTRVLFLLSSVEESEKLAPRIEHISDTVPNGVCLLSFPYDIRRQQVANVYEVSAVKPLLDALEQEEGDPTLRRSALTQLNVMADDPALCELIHNASGWVLVMKALYNSLLADPALDYPDAALPAVGILTKLCFSNTTFRRFLGSNTNAYQLIVRALLAHHHMPVFRVECCALLYLLLFADCSTGNGALLSLPAVCAASAFKLPFVSCFHWQASPFREYGSEMEQLLEQMLLQDGPGANGAGGGLMLMGAALANGCAEEGSSACSVRPSVVGVEYAKRYLRFTFADLWFGGLENILKTTATTVKRAGAGNGVAVAEDDQHPLVYRGANKKAMEFSAALRLTRQDIRWLKMIDFPAIFRKSMRRLASAKAHTDVYGGLATLEANLSFPLKNTICQQDVIISTLKRYIHTPPVSIADQEMLVEVFNVIGIMLHLNFRMLRDWLFTVLAAEDNFFLRLLRSNDCIEPLFTRNANLIWGLLQLYDGTKDPAAATENAATKKEKQQQQGGGTNDWDVRVFRAVLEQLDVCLKKCNLSRIMSLLELVEMMTGLLDDVWRVDVGEVIPKLLQCVRQVGSTSYTGSVIVRSCLMATAHLLERTSPEQLRFEWQAKHLKTVSTQCGNSCTFVRSFAWNILTKVARTPAGAAAIVQECAYLPGGIHASCLSTILDDGEACLVRESAVGLFVILLSHTEADGSLQPAVLPMDGAASMRRAASTAAGSAGTTPKGGGSFDVILELLAKQQFFEASRHTLAGYTCMEFLLEDVNPSEPGAIISADVVRAFAVLFRALVELDPAGFGKLIGEKGCLQWLLDCVEQQAMLPNRAVCLMVGDVCLLLQRCLDEPNRERVCSLLAGHQNFIESVIYMLNPWLYGKLTQPVMEQTLCYIMRFLCALVVTPTGKQQIHHEFGHQDVKPIAKMIELGISHESKTFQIMCLKFLCMMMHTSDERPSPTAEYPTFLIQFEQMDMYADAGDAAKCWKPSLDRDYSEAEDDTENTNPNRPAANAAAEQDKQPVPKPDAEQHDGTLRSGSAVIFNALMQQFESFCNRDQLVAGGITTSSYKRTVYSTLQTMLHFSIESCRVAWRNDLLTVIFDWFDAIHEGLIGRLTYAEFVRKYGDVKKLSVMAELKELASVLGTWFSVPDEPCQLEPAQINRLCQTVLQYWPWFGNHGVLQMEFLQVLAFLSECRIAVCKALVATYPGHPHSIMKLLIVAATGETAKVKGPKYDLNLLRVSLRLLKNCCCCQEGRSMIGKLNVFGNISKLHPSVTKLQKPWLEVTQLWLEFYEVHLTVLGALIRKSDIDVRLLSLAIVRNLTFVPNNRAALLASADYMFILQNALQRTSCRTEVLMAAVAVWKMIANNQRGKAAIKSSPLVRLIEGQVKHYSMTPEGNDKNELWCVLMTVYHILNA</sequence>
<dbReference type="InterPro" id="IPR016024">
    <property type="entry name" value="ARM-type_fold"/>
</dbReference>
<dbReference type="STRING" id="30066.A0A182V013"/>
<feature type="compositionally biased region" description="Basic and acidic residues" evidence="1">
    <location>
        <begin position="1784"/>
        <end position="1800"/>
    </location>
</feature>
<keyword evidence="4" id="KW-1185">Reference proteome</keyword>
<dbReference type="InterPro" id="IPR030791">
    <property type="entry name" value="Rotatin"/>
</dbReference>
<dbReference type="GO" id="GO:0032053">
    <property type="term" value="P:ciliary basal body organization"/>
    <property type="evidence" value="ECO:0007669"/>
    <property type="project" value="TreeGrafter"/>
</dbReference>
<dbReference type="EnsemblMetazoa" id="AMEM006578-RA">
    <property type="protein sequence ID" value="AMEM006578-PA"/>
    <property type="gene ID" value="AMEM006578"/>
</dbReference>
<dbReference type="Pfam" id="PF14726">
    <property type="entry name" value="RTTN_N"/>
    <property type="match status" value="1"/>
</dbReference>
<reference evidence="3" key="1">
    <citation type="submission" date="2020-05" db="UniProtKB">
        <authorList>
            <consortium name="EnsemblMetazoa"/>
        </authorList>
    </citation>
    <scope>IDENTIFICATION</scope>
    <source>
        <strain evidence="3">MAF</strain>
    </source>
</reference>
<dbReference type="InterPro" id="IPR011989">
    <property type="entry name" value="ARM-like"/>
</dbReference>
<dbReference type="Proteomes" id="UP000075903">
    <property type="component" value="Unassembled WGS sequence"/>
</dbReference>
<feature type="compositionally biased region" description="Acidic residues" evidence="1">
    <location>
        <begin position="196"/>
        <end position="205"/>
    </location>
</feature>
<evidence type="ECO:0000256" key="1">
    <source>
        <dbReference type="SAM" id="MobiDB-lite"/>
    </source>
</evidence>
<dbReference type="Gene3D" id="1.25.10.10">
    <property type="entry name" value="Leucine-rich Repeat Variant"/>
    <property type="match status" value="2"/>
</dbReference>
<organism evidence="3 4">
    <name type="scientific">Anopheles merus</name>
    <name type="common">Mosquito</name>
    <dbReference type="NCBI Taxonomy" id="30066"/>
    <lineage>
        <taxon>Eukaryota</taxon>
        <taxon>Metazoa</taxon>
        <taxon>Ecdysozoa</taxon>
        <taxon>Arthropoda</taxon>
        <taxon>Hexapoda</taxon>
        <taxon>Insecta</taxon>
        <taxon>Pterygota</taxon>
        <taxon>Neoptera</taxon>
        <taxon>Endopterygota</taxon>
        <taxon>Diptera</taxon>
        <taxon>Nematocera</taxon>
        <taxon>Culicoidea</taxon>
        <taxon>Culicidae</taxon>
        <taxon>Anophelinae</taxon>
        <taxon>Anopheles</taxon>
    </lineage>
</organism>
<evidence type="ECO:0000313" key="4">
    <source>
        <dbReference type="Proteomes" id="UP000075903"/>
    </source>
</evidence>
<dbReference type="VEuPathDB" id="VectorBase:AMEM21_003425"/>
<dbReference type="SUPFAM" id="SSF48371">
    <property type="entry name" value="ARM repeat"/>
    <property type="match status" value="2"/>
</dbReference>
<evidence type="ECO:0000259" key="2">
    <source>
        <dbReference type="Pfam" id="PF14726"/>
    </source>
</evidence>
<feature type="region of interest" description="Disordered" evidence="1">
    <location>
        <begin position="1761"/>
        <end position="1800"/>
    </location>
</feature>
<accession>A0A182V013</accession>